<dbReference type="OrthoDB" id="27483at2759"/>
<sequence>MEPYRAFYGSTVRTLVKRYTGLRPKKAVNWKRLRCGCGCSDCFKLDRFLTDPNERVCHFPVSKQRRYHLHLQLDGADCTHLTDRRGSPQTLVVTKTGRRHGTDLQEWR</sequence>
<gene>
    <name evidence="1" type="ORF">K452DRAFT_230811</name>
</gene>
<feature type="non-terminal residue" evidence="1">
    <location>
        <position position="108"/>
    </location>
</feature>
<dbReference type="RefSeq" id="XP_033395948.1">
    <property type="nucleotide sequence ID" value="XM_033537119.1"/>
</dbReference>
<organism evidence="1 2">
    <name type="scientific">Aplosporella prunicola CBS 121167</name>
    <dbReference type="NCBI Taxonomy" id="1176127"/>
    <lineage>
        <taxon>Eukaryota</taxon>
        <taxon>Fungi</taxon>
        <taxon>Dikarya</taxon>
        <taxon>Ascomycota</taxon>
        <taxon>Pezizomycotina</taxon>
        <taxon>Dothideomycetes</taxon>
        <taxon>Dothideomycetes incertae sedis</taxon>
        <taxon>Botryosphaeriales</taxon>
        <taxon>Aplosporellaceae</taxon>
        <taxon>Aplosporella</taxon>
    </lineage>
</organism>
<evidence type="ECO:0000313" key="2">
    <source>
        <dbReference type="Proteomes" id="UP000799438"/>
    </source>
</evidence>
<dbReference type="Proteomes" id="UP000799438">
    <property type="component" value="Unassembled WGS sequence"/>
</dbReference>
<name>A0A6A6BAB4_9PEZI</name>
<reference evidence="1" key="1">
    <citation type="journal article" date="2020" name="Stud. Mycol.">
        <title>101 Dothideomycetes genomes: a test case for predicting lifestyles and emergence of pathogens.</title>
        <authorList>
            <person name="Haridas S."/>
            <person name="Albert R."/>
            <person name="Binder M."/>
            <person name="Bloem J."/>
            <person name="Labutti K."/>
            <person name="Salamov A."/>
            <person name="Andreopoulos B."/>
            <person name="Baker S."/>
            <person name="Barry K."/>
            <person name="Bills G."/>
            <person name="Bluhm B."/>
            <person name="Cannon C."/>
            <person name="Castanera R."/>
            <person name="Culley D."/>
            <person name="Daum C."/>
            <person name="Ezra D."/>
            <person name="Gonzalez J."/>
            <person name="Henrissat B."/>
            <person name="Kuo A."/>
            <person name="Liang C."/>
            <person name="Lipzen A."/>
            <person name="Lutzoni F."/>
            <person name="Magnuson J."/>
            <person name="Mondo S."/>
            <person name="Nolan M."/>
            <person name="Ohm R."/>
            <person name="Pangilinan J."/>
            <person name="Park H.-J."/>
            <person name="Ramirez L."/>
            <person name="Alfaro M."/>
            <person name="Sun H."/>
            <person name="Tritt A."/>
            <person name="Yoshinaga Y."/>
            <person name="Zwiers L.-H."/>
            <person name="Turgeon B."/>
            <person name="Goodwin S."/>
            <person name="Spatafora J."/>
            <person name="Crous P."/>
            <person name="Grigoriev I."/>
        </authorList>
    </citation>
    <scope>NUCLEOTIDE SEQUENCE</scope>
    <source>
        <strain evidence="1">CBS 121167</strain>
    </source>
</reference>
<keyword evidence="2" id="KW-1185">Reference proteome</keyword>
<proteinExistence type="predicted"/>
<protein>
    <submittedName>
        <fullName evidence="1">Uncharacterized protein</fullName>
    </submittedName>
</protein>
<accession>A0A6A6BAB4</accession>
<dbReference type="GeneID" id="54294615"/>
<evidence type="ECO:0000313" key="1">
    <source>
        <dbReference type="EMBL" id="KAF2140235.1"/>
    </source>
</evidence>
<dbReference type="AlphaFoldDB" id="A0A6A6BAB4"/>
<dbReference type="EMBL" id="ML995490">
    <property type="protein sequence ID" value="KAF2140235.1"/>
    <property type="molecule type" value="Genomic_DNA"/>
</dbReference>